<comment type="caution">
    <text evidence="1">The sequence shown here is derived from an EMBL/GenBank/DDBJ whole genome shotgun (WGS) entry which is preliminary data.</text>
</comment>
<accession>A0A9P6U3R0</accession>
<dbReference type="AlphaFoldDB" id="A0A9P6U3R0"/>
<keyword evidence="2" id="KW-1185">Reference proteome</keyword>
<sequence>MAAPQPEYLIDTTTWTVTDQYADDTPPYHTSAPRNYAPEPSIEYSWDHESAIDWASPGIMQGIFQPQPHIRNTEHPNARASASECTHVCHGGDITALTNREMMPCPSRHDEVLLDEATFTDSSKPLGFHLYYHTRHYLEPVTTKDPLVHIRFVFAAHQLPRGDKFSDLVGPIRIKHSIDAYLIPHESKPVDHDQDVVLGLSGTLDRVCSGLRNLLQIMAPNPEGFSFWRLDLLVQRTLKYLFVGDHDDAGDSASAVVPCLRRAMGRWYGRTPSTNDEGILTLQSCSLDTIMNAVNYVGQVFVQEEASLGPCKNFYRGGRPSILPALTTLHPDVRRMVAQMDRGVPAGYIFRPEMQTCLKSMQRKRYHLQVLLDTADAMLFHEPIGESLRRSWESNGVALNISDSTASKGDAFRVCDIGADELQSLEKSIVEIVSWKATIVRGDWSVMLYIPERVVLGLKAGTMEDGREHLGFVHQMKPLQEIEGLIRHCDTRLEPAEKESILRIRSSSSAVGIENAVNAVVATIYL</sequence>
<evidence type="ECO:0000313" key="1">
    <source>
        <dbReference type="EMBL" id="KAG0258299.1"/>
    </source>
</evidence>
<organism evidence="1 2">
    <name type="scientific">Mortierella polycephala</name>
    <dbReference type="NCBI Taxonomy" id="41804"/>
    <lineage>
        <taxon>Eukaryota</taxon>
        <taxon>Fungi</taxon>
        <taxon>Fungi incertae sedis</taxon>
        <taxon>Mucoromycota</taxon>
        <taxon>Mortierellomycotina</taxon>
        <taxon>Mortierellomycetes</taxon>
        <taxon>Mortierellales</taxon>
        <taxon>Mortierellaceae</taxon>
        <taxon>Mortierella</taxon>
    </lineage>
</organism>
<proteinExistence type="predicted"/>
<dbReference type="OrthoDB" id="2361138at2759"/>
<gene>
    <name evidence="1" type="ORF">BG011_003371</name>
</gene>
<reference evidence="1" key="1">
    <citation type="journal article" date="2020" name="Fungal Divers.">
        <title>Resolving the Mortierellaceae phylogeny through synthesis of multi-gene phylogenetics and phylogenomics.</title>
        <authorList>
            <person name="Vandepol N."/>
            <person name="Liber J."/>
            <person name="Desiro A."/>
            <person name="Na H."/>
            <person name="Kennedy M."/>
            <person name="Barry K."/>
            <person name="Grigoriev I.V."/>
            <person name="Miller A.N."/>
            <person name="O'Donnell K."/>
            <person name="Stajich J.E."/>
            <person name="Bonito G."/>
        </authorList>
    </citation>
    <scope>NUCLEOTIDE SEQUENCE</scope>
    <source>
        <strain evidence="1">KOD948</strain>
    </source>
</reference>
<dbReference type="EMBL" id="JAAAJA010000224">
    <property type="protein sequence ID" value="KAG0258299.1"/>
    <property type="molecule type" value="Genomic_DNA"/>
</dbReference>
<protein>
    <submittedName>
        <fullName evidence="1">Uncharacterized protein</fullName>
    </submittedName>
</protein>
<name>A0A9P6U3R0_9FUNG</name>
<dbReference type="Proteomes" id="UP000726737">
    <property type="component" value="Unassembled WGS sequence"/>
</dbReference>
<evidence type="ECO:0000313" key="2">
    <source>
        <dbReference type="Proteomes" id="UP000726737"/>
    </source>
</evidence>